<protein>
    <recommendedName>
        <fullName evidence="3">Transposase</fullName>
    </recommendedName>
</protein>
<dbReference type="Proteomes" id="UP000192511">
    <property type="component" value="Unassembled WGS sequence"/>
</dbReference>
<accession>A0AAX0WWA5</accession>
<gene>
    <name evidence="1" type="ORF">A6J39_016280</name>
</gene>
<keyword evidence="2" id="KW-1185">Reference proteome</keyword>
<reference evidence="1" key="1">
    <citation type="submission" date="2017-12" db="EMBL/GenBank/DDBJ databases">
        <title>FDA dAtabase for Regulatory Grade micrObial Sequences (FDA-ARGOS): Supporting development and validation of Infectious Disease Dx tests.</title>
        <authorList>
            <person name="Kerrigan L."/>
            <person name="Tallon L.J."/>
            <person name="Sadzewicz L."/>
            <person name="Sengamalay N."/>
            <person name="Ott S."/>
            <person name="Godinez A."/>
            <person name="Nagaraj S."/>
            <person name="Vavikolanu K."/>
            <person name="Vyas G."/>
            <person name="Nadendla S."/>
            <person name="Aluvathingal J."/>
            <person name="Sichtig H."/>
        </authorList>
    </citation>
    <scope>NUCLEOTIDE SEQUENCE [LARGE SCALE GENOMIC DNA]</scope>
    <source>
        <strain evidence="1">FDAARGOS_200</strain>
    </source>
</reference>
<dbReference type="GeneID" id="98064959"/>
<dbReference type="AlphaFoldDB" id="A0AAX0WWA5"/>
<evidence type="ECO:0008006" key="3">
    <source>
        <dbReference type="Google" id="ProtNLM"/>
    </source>
</evidence>
<organism evidence="1 2">
    <name type="scientific">Legionella anisa</name>
    <dbReference type="NCBI Taxonomy" id="28082"/>
    <lineage>
        <taxon>Bacteria</taxon>
        <taxon>Pseudomonadati</taxon>
        <taxon>Pseudomonadota</taxon>
        <taxon>Gammaproteobacteria</taxon>
        <taxon>Legionellales</taxon>
        <taxon>Legionellaceae</taxon>
        <taxon>Legionella</taxon>
    </lineage>
</organism>
<name>A0AAX0WWA5_9GAMM</name>
<evidence type="ECO:0000313" key="1">
    <source>
        <dbReference type="EMBL" id="PNL62638.1"/>
    </source>
</evidence>
<evidence type="ECO:0000313" key="2">
    <source>
        <dbReference type="Proteomes" id="UP000192511"/>
    </source>
</evidence>
<dbReference type="EMBL" id="NBTX02000004">
    <property type="protein sequence ID" value="PNL62638.1"/>
    <property type="molecule type" value="Genomic_DNA"/>
</dbReference>
<sequence length="73" mass="8398">MEKIIRTFKVKDSNNNVYVIIEYQTQIPCGTAADPRATRPGLSRFITDKGYAVNKINESEFLLVQNNIPLYIY</sequence>
<comment type="caution">
    <text evidence="1">The sequence shown here is derived from an EMBL/GenBank/DDBJ whole genome shotgun (WGS) entry which is preliminary data.</text>
</comment>
<proteinExistence type="predicted"/>
<dbReference type="RefSeq" id="WP_019234904.1">
    <property type="nucleotide sequence ID" value="NZ_CAAAHR010000008.1"/>
</dbReference>